<feature type="domain" description="T6SS Transcription factor RovC-like DNA binding" evidence="1">
    <location>
        <begin position="109"/>
        <end position="203"/>
    </location>
</feature>
<reference evidence="2 3" key="1">
    <citation type="submission" date="2020-08" db="EMBL/GenBank/DDBJ databases">
        <title>Genome sequencing of Purple Non-Sulfur Bacteria from various extreme environments.</title>
        <authorList>
            <person name="Mayer M."/>
        </authorList>
    </citation>
    <scope>NUCLEOTIDE SEQUENCE [LARGE SCALE GENOMIC DNA]</scope>
    <source>
        <strain evidence="2 3">JA131</strain>
    </source>
</reference>
<keyword evidence="3" id="KW-1185">Reference proteome</keyword>
<evidence type="ECO:0000313" key="2">
    <source>
        <dbReference type="EMBL" id="MBB4267844.1"/>
    </source>
</evidence>
<accession>A0A7W6WBB5</accession>
<dbReference type="EMBL" id="JACIGK010000035">
    <property type="protein sequence ID" value="MBB4267844.1"/>
    <property type="molecule type" value="Genomic_DNA"/>
</dbReference>
<comment type="caution">
    <text evidence="2">The sequence shown here is derived from an EMBL/GenBank/DDBJ whole genome shotgun (WGS) entry which is preliminary data.</text>
</comment>
<protein>
    <recommendedName>
        <fullName evidence="1">T6SS Transcription factor RovC-like DNA binding domain-containing protein</fullName>
    </recommendedName>
</protein>
<dbReference type="InterPro" id="IPR018754">
    <property type="entry name" value="RovC-like_DNA-bd"/>
</dbReference>
<dbReference type="Pfam" id="PF10074">
    <property type="entry name" value="RovC_DNA-bd"/>
    <property type="match status" value="1"/>
</dbReference>
<dbReference type="RefSeq" id="WP_184047948.1">
    <property type="nucleotide sequence ID" value="NZ_JACIGK010000035.1"/>
</dbReference>
<dbReference type="AlphaFoldDB" id="A0A7W6WBB5"/>
<evidence type="ECO:0000259" key="1">
    <source>
        <dbReference type="Pfam" id="PF10074"/>
    </source>
</evidence>
<sequence>MPRWTTNGASCFADETTDLVFWSSEMVPSVLTVEARVGDATAAEAFDLGRLPLPVMLLRQPGGVRHLLIRDGMRRLQIEMLADGAARHPVRHPVRLLVPLWPAPEDKPRLLALRRFLHVRSAQTLPDRLYPPERRAGRWLDMLRAQDARRAGASHRQIAAAIFGADRAAQDWAGRSDYLRLRVQRLVRGADHMAARGYRDLLR</sequence>
<evidence type="ECO:0000313" key="3">
    <source>
        <dbReference type="Proteomes" id="UP000554286"/>
    </source>
</evidence>
<organism evidence="2 3">
    <name type="scientific">Roseospira visakhapatnamensis</name>
    <dbReference type="NCBI Taxonomy" id="390880"/>
    <lineage>
        <taxon>Bacteria</taxon>
        <taxon>Pseudomonadati</taxon>
        <taxon>Pseudomonadota</taxon>
        <taxon>Alphaproteobacteria</taxon>
        <taxon>Rhodospirillales</taxon>
        <taxon>Rhodospirillaceae</taxon>
        <taxon>Roseospira</taxon>
    </lineage>
</organism>
<dbReference type="Proteomes" id="UP000554286">
    <property type="component" value="Unassembled WGS sequence"/>
</dbReference>
<gene>
    <name evidence="2" type="ORF">GGD89_003494</name>
</gene>
<proteinExistence type="predicted"/>
<name>A0A7W6WBB5_9PROT</name>